<sequence>PPQGRHTKMATGGVLLLLLVMLTMTSSSPHDGDILHDACSKACVDWEDWRKKCFDANCKDLQAKGHDWFPCYMSCWLRSRPCLALCADAFWDYYTNCSAPTAKGMSALTIVERNAS</sequence>
<evidence type="ECO:0008006" key="4">
    <source>
        <dbReference type="Google" id="ProtNLM"/>
    </source>
</evidence>
<evidence type="ECO:0000313" key="2">
    <source>
        <dbReference type="EMBL" id="KAK7490850.1"/>
    </source>
</evidence>
<gene>
    <name evidence="2" type="ORF">BaRGS_00017906</name>
</gene>
<name>A0ABD0KUL2_9CAEN</name>
<feature type="signal peptide" evidence="1">
    <location>
        <begin position="1"/>
        <end position="27"/>
    </location>
</feature>
<organism evidence="2 3">
    <name type="scientific">Batillaria attramentaria</name>
    <dbReference type="NCBI Taxonomy" id="370345"/>
    <lineage>
        <taxon>Eukaryota</taxon>
        <taxon>Metazoa</taxon>
        <taxon>Spiralia</taxon>
        <taxon>Lophotrochozoa</taxon>
        <taxon>Mollusca</taxon>
        <taxon>Gastropoda</taxon>
        <taxon>Caenogastropoda</taxon>
        <taxon>Sorbeoconcha</taxon>
        <taxon>Cerithioidea</taxon>
        <taxon>Batillariidae</taxon>
        <taxon>Batillaria</taxon>
    </lineage>
</organism>
<accession>A0ABD0KUL2</accession>
<feature type="chain" id="PRO_5044828017" description="Folate receptor-like domain-containing protein" evidence="1">
    <location>
        <begin position="28"/>
        <end position="116"/>
    </location>
</feature>
<keyword evidence="1" id="KW-0732">Signal</keyword>
<feature type="non-terminal residue" evidence="2">
    <location>
        <position position="1"/>
    </location>
</feature>
<proteinExistence type="predicted"/>
<reference evidence="2 3" key="1">
    <citation type="journal article" date="2023" name="Sci. Data">
        <title>Genome assembly of the Korean intertidal mud-creeper Batillaria attramentaria.</title>
        <authorList>
            <person name="Patra A.K."/>
            <person name="Ho P.T."/>
            <person name="Jun S."/>
            <person name="Lee S.J."/>
            <person name="Kim Y."/>
            <person name="Won Y.J."/>
        </authorList>
    </citation>
    <scope>NUCLEOTIDE SEQUENCE [LARGE SCALE GENOMIC DNA]</scope>
    <source>
        <strain evidence="2">Wonlab-2016</strain>
    </source>
</reference>
<comment type="caution">
    <text evidence="2">The sequence shown here is derived from an EMBL/GenBank/DDBJ whole genome shotgun (WGS) entry which is preliminary data.</text>
</comment>
<dbReference type="AlphaFoldDB" id="A0ABD0KUL2"/>
<evidence type="ECO:0000313" key="3">
    <source>
        <dbReference type="Proteomes" id="UP001519460"/>
    </source>
</evidence>
<feature type="non-terminal residue" evidence="2">
    <location>
        <position position="116"/>
    </location>
</feature>
<dbReference type="EMBL" id="JACVVK020000122">
    <property type="protein sequence ID" value="KAK7490850.1"/>
    <property type="molecule type" value="Genomic_DNA"/>
</dbReference>
<dbReference type="Proteomes" id="UP001519460">
    <property type="component" value="Unassembled WGS sequence"/>
</dbReference>
<protein>
    <recommendedName>
        <fullName evidence="4">Folate receptor-like domain-containing protein</fullName>
    </recommendedName>
</protein>
<evidence type="ECO:0000256" key="1">
    <source>
        <dbReference type="SAM" id="SignalP"/>
    </source>
</evidence>
<keyword evidence="3" id="KW-1185">Reference proteome</keyword>